<accession>A0A2W1J9I9</accession>
<evidence type="ECO:0000313" key="1">
    <source>
        <dbReference type="EMBL" id="PZD70943.1"/>
    </source>
</evidence>
<dbReference type="AlphaFoldDB" id="A0A2W1J9I9"/>
<dbReference type="RefSeq" id="WP_110988586.1">
    <property type="nucleotide sequence ID" value="NZ_CAWNWM010000025.1"/>
</dbReference>
<name>A0A2W1J9I9_9CYAN</name>
<dbReference type="EMBL" id="PQWO01000025">
    <property type="protein sequence ID" value="PZD70943.1"/>
    <property type="molecule type" value="Genomic_DNA"/>
</dbReference>
<organism evidence="1 2">
    <name type="scientific">Acaryochloris thomasi RCC1774</name>
    <dbReference type="NCBI Taxonomy" id="1764569"/>
    <lineage>
        <taxon>Bacteria</taxon>
        <taxon>Bacillati</taxon>
        <taxon>Cyanobacteriota</taxon>
        <taxon>Cyanophyceae</taxon>
        <taxon>Acaryochloridales</taxon>
        <taxon>Acaryochloridaceae</taxon>
        <taxon>Acaryochloris</taxon>
        <taxon>Acaryochloris thomasi</taxon>
    </lineage>
</organism>
<keyword evidence="2" id="KW-1185">Reference proteome</keyword>
<reference evidence="1 2" key="1">
    <citation type="journal article" date="2018" name="Sci. Rep.">
        <title>A novel species of the marine cyanobacterium Acaryochloris with a unique pigment content and lifestyle.</title>
        <authorList>
            <person name="Partensky F."/>
            <person name="Six C."/>
            <person name="Ratin M."/>
            <person name="Garczarek L."/>
            <person name="Vaulot D."/>
            <person name="Probert I."/>
            <person name="Calteau A."/>
            <person name="Gourvil P."/>
            <person name="Marie D."/>
            <person name="Grebert T."/>
            <person name="Bouchier C."/>
            <person name="Le Panse S."/>
            <person name="Gachenot M."/>
            <person name="Rodriguez F."/>
            <person name="Garrido J.L."/>
        </authorList>
    </citation>
    <scope>NUCLEOTIDE SEQUENCE [LARGE SCALE GENOMIC DNA]</scope>
    <source>
        <strain evidence="1 2">RCC1774</strain>
    </source>
</reference>
<sequence length="85" mass="9849">MVQLPATAYPPHRLSLDLGVIIFTRLVSHTYDLSLESREGQCQFIGRIEERSNDLWAVTFIDCQACIPEYFDDWQQATLFLSRVL</sequence>
<evidence type="ECO:0000313" key="2">
    <source>
        <dbReference type="Proteomes" id="UP000248857"/>
    </source>
</evidence>
<dbReference type="Proteomes" id="UP000248857">
    <property type="component" value="Unassembled WGS sequence"/>
</dbReference>
<dbReference type="OrthoDB" id="582809at2"/>
<comment type="caution">
    <text evidence="1">The sequence shown here is derived from an EMBL/GenBank/DDBJ whole genome shotgun (WGS) entry which is preliminary data.</text>
</comment>
<protein>
    <submittedName>
        <fullName evidence="1">Uncharacterized protein</fullName>
    </submittedName>
</protein>
<proteinExistence type="predicted"/>
<gene>
    <name evidence="1" type="ORF">C1752_08718</name>
</gene>